<dbReference type="GO" id="GO:0006915">
    <property type="term" value="P:apoptotic process"/>
    <property type="evidence" value="ECO:0007669"/>
    <property type="project" value="UniProtKB-KW"/>
</dbReference>
<dbReference type="OMA" id="ICIFCAN"/>
<dbReference type="GO" id="GO:0005694">
    <property type="term" value="C:chromosome"/>
    <property type="evidence" value="ECO:0007669"/>
    <property type="project" value="UniProtKB-SubCell"/>
</dbReference>
<dbReference type="InterPro" id="IPR046426">
    <property type="entry name" value="DAXX_histone-bd_sf"/>
</dbReference>
<evidence type="ECO:0000256" key="4">
    <source>
        <dbReference type="ARBA" id="ARBA00022454"/>
    </source>
</evidence>
<dbReference type="GO" id="GO:0005634">
    <property type="term" value="C:nucleus"/>
    <property type="evidence" value="ECO:0007669"/>
    <property type="project" value="UniProtKB-SubCell"/>
</dbReference>
<proteinExistence type="predicted"/>
<dbReference type="EMBL" id="KK852804">
    <property type="protein sequence ID" value="KDR16165.1"/>
    <property type="molecule type" value="Genomic_DNA"/>
</dbReference>
<evidence type="ECO:0000256" key="8">
    <source>
        <dbReference type="ARBA" id="ARBA00023186"/>
    </source>
</evidence>
<feature type="compositionally biased region" description="Basic and acidic residues" evidence="11">
    <location>
        <begin position="467"/>
        <end position="502"/>
    </location>
</feature>
<feature type="domain" description="Daxx histone-binding" evidence="13">
    <location>
        <begin position="355"/>
        <end position="431"/>
    </location>
</feature>
<evidence type="ECO:0000256" key="6">
    <source>
        <dbReference type="ARBA" id="ARBA00022703"/>
    </source>
</evidence>
<keyword evidence="5" id="KW-0963">Cytoplasm</keyword>
<dbReference type="OrthoDB" id="7492809at2759"/>
<evidence type="ECO:0000259" key="13">
    <source>
        <dbReference type="Pfam" id="PF20920"/>
    </source>
</evidence>
<dbReference type="CDD" id="cd13150">
    <property type="entry name" value="DAXX_histone_binding"/>
    <property type="match status" value="1"/>
</dbReference>
<keyword evidence="6" id="KW-0053">Apoptosis</keyword>
<evidence type="ECO:0000313" key="14">
    <source>
        <dbReference type="EMBL" id="KDR16165.1"/>
    </source>
</evidence>
<keyword evidence="9" id="KW-0539">Nucleus</keyword>
<dbReference type="Pfam" id="PF20920">
    <property type="entry name" value="DAXX_hist_bd"/>
    <property type="match status" value="1"/>
</dbReference>
<keyword evidence="12" id="KW-1133">Transmembrane helix</keyword>
<feature type="compositionally biased region" description="Acidic residues" evidence="11">
    <location>
        <begin position="455"/>
        <end position="466"/>
    </location>
</feature>
<accession>A0A067R020</accession>
<evidence type="ECO:0000256" key="9">
    <source>
        <dbReference type="ARBA" id="ARBA00023242"/>
    </source>
</evidence>
<evidence type="ECO:0000256" key="11">
    <source>
        <dbReference type="SAM" id="MobiDB-lite"/>
    </source>
</evidence>
<evidence type="ECO:0000256" key="3">
    <source>
        <dbReference type="ARBA" id="ARBA00004496"/>
    </source>
</evidence>
<reference evidence="14 15" key="1">
    <citation type="journal article" date="2014" name="Nat. Commun.">
        <title>Molecular traces of alternative social organization in a termite genome.</title>
        <authorList>
            <person name="Terrapon N."/>
            <person name="Li C."/>
            <person name="Robertson H.M."/>
            <person name="Ji L."/>
            <person name="Meng X."/>
            <person name="Booth W."/>
            <person name="Chen Z."/>
            <person name="Childers C.P."/>
            <person name="Glastad K.M."/>
            <person name="Gokhale K."/>
            <person name="Gowin J."/>
            <person name="Gronenberg W."/>
            <person name="Hermansen R.A."/>
            <person name="Hu H."/>
            <person name="Hunt B.G."/>
            <person name="Huylmans A.K."/>
            <person name="Khalil S.M."/>
            <person name="Mitchell R.D."/>
            <person name="Munoz-Torres M.C."/>
            <person name="Mustard J.A."/>
            <person name="Pan H."/>
            <person name="Reese J.T."/>
            <person name="Scharf M.E."/>
            <person name="Sun F."/>
            <person name="Vogel H."/>
            <person name="Xiao J."/>
            <person name="Yang W."/>
            <person name="Yang Z."/>
            <person name="Yang Z."/>
            <person name="Zhou J."/>
            <person name="Zhu J."/>
            <person name="Brent C.S."/>
            <person name="Elsik C.G."/>
            <person name="Goodisman M.A."/>
            <person name="Liberles D.A."/>
            <person name="Roe R.M."/>
            <person name="Vargo E.L."/>
            <person name="Vilcinskas A."/>
            <person name="Wang J."/>
            <person name="Bornberg-Bauer E."/>
            <person name="Korb J."/>
            <person name="Zhang G."/>
            <person name="Liebig J."/>
        </authorList>
    </citation>
    <scope>NUCLEOTIDE SEQUENCE [LARGE SCALE GENOMIC DNA]</scope>
    <source>
        <tissue evidence="14">Whole organism</tissue>
    </source>
</reference>
<evidence type="ECO:0000256" key="1">
    <source>
        <dbReference type="ARBA" id="ARBA00004123"/>
    </source>
</evidence>
<evidence type="ECO:0000256" key="5">
    <source>
        <dbReference type="ARBA" id="ARBA00022490"/>
    </source>
</evidence>
<dbReference type="GO" id="GO:0006355">
    <property type="term" value="P:regulation of DNA-templated transcription"/>
    <property type="evidence" value="ECO:0007669"/>
    <property type="project" value="UniProtKB-ARBA"/>
</dbReference>
<sequence length="842" mass="95824">MAMRSRCQIPHDAYYICIFCANCNGVLFTFEGPLDKSPLKQVTGKLESSNKLERRQTTDDDIHHTNKPRKRIHPVHLSGELKVEKESEAKFCMQNLKLLPNESEEHGNKTVFEKFLKLCWQNNKSPEMEKILQKARIYYLKTKPAYVSSQEFQDLVMCKMDAIIKGPSNIYVYIKDVVDEMKIRRLKQHGPPSKIQKTSNDPFVSCGNLNVMGRETSSHAKEEDKGIAGRDDLSTLMNCVESRYTDRKIKKLSKAVEKLHKRIVKLEEKEVDFDEENDSAFIRLERYKDRFCKVYQKLCELTGDSVGYKANRRRIVFSGTRSSEINRCIEKFVNKTGQFPDFHDILSLVKTVQTDVNMRPENLRCIAEDAFLLVGKQLQKQRQYESWDSVSVFLKDQADPAESDPDLQSKLQTNYKEYSSRIQNVIDSFAEKQVIDKLEAEEVADDYVNKSEESGSNDDEEEEEKDFVDKVLRGEGKFSSDEDTKSEKHEENGKSGKDDCKSSHVLPDQEVDILEQTSNHVHLQDHQAAHTQNYSRPPSVKDILQSRRLGPVSPPVLGEDLSKHEFYYVELPSIKDNTTYEENASSPSDTKCRLPSSHFNQHDSLVSESLSPPLSLMLHSEQYKNSVSESLTMPDLINCDDVSHHPEQENTLKIDSSLSTAIQEHAHLQSSYLQQCKKLKPELSSASVAESDDDSSPSHSKQCDIPKSQASLPTFSIEDNADEEDRTSPSLLHPDTCDFDSIAENSDTVTIIPSNINFDRKKSNGKHNSDICVHTTAERNVIISKFGVTEMKVKSDTNSVIAHTDGKVEPRVRKFVRKVGSPCHKQKRKSMKPVAPDVITLE</sequence>
<evidence type="ECO:0000256" key="7">
    <source>
        <dbReference type="ARBA" id="ARBA00023054"/>
    </source>
</evidence>
<feature type="transmembrane region" description="Helical" evidence="12">
    <location>
        <begin position="12"/>
        <end position="30"/>
    </location>
</feature>
<protein>
    <submittedName>
        <fullName evidence="14">Death domain-associated protein 6</fullName>
    </submittedName>
</protein>
<dbReference type="Gene3D" id="1.20.58.2170">
    <property type="match status" value="1"/>
</dbReference>
<dbReference type="STRING" id="136037.A0A067R020"/>
<keyword evidence="7 10" id="KW-0175">Coiled coil</keyword>
<gene>
    <name evidence="14" type="ORF">L798_09579</name>
</gene>
<dbReference type="GO" id="GO:0042393">
    <property type="term" value="F:histone binding"/>
    <property type="evidence" value="ECO:0007669"/>
    <property type="project" value="InterPro"/>
</dbReference>
<feature type="region of interest" description="Disordered" evidence="11">
    <location>
        <begin position="445"/>
        <end position="507"/>
    </location>
</feature>
<keyword evidence="12" id="KW-0472">Membrane</keyword>
<dbReference type="Proteomes" id="UP000027135">
    <property type="component" value="Unassembled WGS sequence"/>
</dbReference>
<feature type="region of interest" description="Disordered" evidence="11">
    <location>
        <begin position="683"/>
        <end position="714"/>
    </location>
</feature>
<keyword evidence="8" id="KW-0143">Chaperone</keyword>
<dbReference type="InterPro" id="IPR046378">
    <property type="entry name" value="DAXX_histone-bd"/>
</dbReference>
<dbReference type="InterPro" id="IPR038298">
    <property type="entry name" value="Daxx_N_sf"/>
</dbReference>
<keyword evidence="4" id="KW-0158">Chromosome</keyword>
<keyword evidence="12" id="KW-0812">Transmembrane</keyword>
<evidence type="ECO:0000256" key="2">
    <source>
        <dbReference type="ARBA" id="ARBA00004286"/>
    </source>
</evidence>
<organism evidence="14 15">
    <name type="scientific">Zootermopsis nevadensis</name>
    <name type="common">Dampwood termite</name>
    <dbReference type="NCBI Taxonomy" id="136037"/>
    <lineage>
        <taxon>Eukaryota</taxon>
        <taxon>Metazoa</taxon>
        <taxon>Ecdysozoa</taxon>
        <taxon>Arthropoda</taxon>
        <taxon>Hexapoda</taxon>
        <taxon>Insecta</taxon>
        <taxon>Pterygota</taxon>
        <taxon>Neoptera</taxon>
        <taxon>Polyneoptera</taxon>
        <taxon>Dictyoptera</taxon>
        <taxon>Blattodea</taxon>
        <taxon>Blattoidea</taxon>
        <taxon>Termitoidae</taxon>
        <taxon>Termopsidae</taxon>
        <taxon>Zootermopsis</taxon>
    </lineage>
</organism>
<feature type="region of interest" description="Disordered" evidence="11">
    <location>
        <begin position="40"/>
        <end position="67"/>
    </location>
</feature>
<evidence type="ECO:0000256" key="12">
    <source>
        <dbReference type="SAM" id="Phobius"/>
    </source>
</evidence>
<dbReference type="Gene3D" id="1.10.8.810">
    <property type="entry name" value="Daxx helical bundle domain"/>
    <property type="match status" value="1"/>
</dbReference>
<keyword evidence="15" id="KW-1185">Reference proteome</keyword>
<dbReference type="GO" id="GO:0005737">
    <property type="term" value="C:cytoplasm"/>
    <property type="evidence" value="ECO:0007669"/>
    <property type="project" value="UniProtKB-SubCell"/>
</dbReference>
<dbReference type="eggNOG" id="ENOG502QRS6">
    <property type="taxonomic scope" value="Eukaryota"/>
</dbReference>
<feature type="coiled-coil region" evidence="10">
    <location>
        <begin position="249"/>
        <end position="276"/>
    </location>
</feature>
<dbReference type="InParanoid" id="A0A067R020"/>
<name>A0A067R020_ZOONE</name>
<comment type="subcellular location">
    <subcellularLocation>
        <location evidence="2">Chromosome</location>
    </subcellularLocation>
    <subcellularLocation>
        <location evidence="3">Cytoplasm</location>
    </subcellularLocation>
    <subcellularLocation>
        <location evidence="1">Nucleus</location>
    </subcellularLocation>
</comment>
<evidence type="ECO:0000313" key="15">
    <source>
        <dbReference type="Proteomes" id="UP000027135"/>
    </source>
</evidence>
<feature type="compositionally biased region" description="Basic and acidic residues" evidence="11">
    <location>
        <begin position="48"/>
        <end position="64"/>
    </location>
</feature>
<evidence type="ECO:0000256" key="10">
    <source>
        <dbReference type="SAM" id="Coils"/>
    </source>
</evidence>
<dbReference type="AlphaFoldDB" id="A0A067R020"/>